<evidence type="ECO:0000313" key="2">
    <source>
        <dbReference type="EMBL" id="ADU97720.1"/>
    </source>
</evidence>
<reference evidence="2" key="1">
    <citation type="submission" date="2011-01" db="EMBL/GenBank/DDBJ databases">
        <title>Complete sequence of plasmid of Thermovibrio ammonificans HB-1.</title>
        <authorList>
            <consortium name="US DOE Joint Genome Institute"/>
            <person name="Lucas S."/>
            <person name="Copeland A."/>
            <person name="Lapidus A."/>
            <person name="Cheng J.-F."/>
            <person name="Goodwin L."/>
            <person name="Pitluck S."/>
            <person name="Davenport K."/>
            <person name="Detter J.C."/>
            <person name="Han C."/>
            <person name="Tapia R."/>
            <person name="Land M."/>
            <person name="Hauser L."/>
            <person name="Kyrpides N."/>
            <person name="Ivanova N."/>
            <person name="Ovchinnikova G."/>
            <person name="Vetriani C."/>
            <person name="Woyke T."/>
        </authorList>
    </citation>
    <scope>NUCLEOTIDE SEQUENCE [LARGE SCALE GENOMIC DNA]</scope>
    <source>
        <strain evidence="2">HB-1</strain>
        <plasmid evidence="2">pTHEAM01</plasmid>
    </source>
</reference>
<sequence length="106" mass="12518">MDKVLWSAFWVFLGVATAVFFGYSYYLCHSYKEGWLSIDRELPKECYTAEKEEELLEKKRRFYRVKAQYCPDEPNRVQLDCNGKTVIYYGVSGVWEPEGGKAIYLF</sequence>
<dbReference type="KEGG" id="tam:Theam_1764"/>
<dbReference type="EMBL" id="CP002445">
    <property type="protein sequence ID" value="ADU97720.1"/>
    <property type="molecule type" value="Genomic_DNA"/>
</dbReference>
<gene>
    <name evidence="2" type="ordered locus">Theam_1764</name>
</gene>
<protein>
    <submittedName>
        <fullName evidence="2">Uncharacterized protein</fullName>
    </submittedName>
</protein>
<keyword evidence="1" id="KW-0472">Membrane</keyword>
<dbReference type="AlphaFoldDB" id="E8T6Z9"/>
<keyword evidence="3" id="KW-1185">Reference proteome</keyword>
<accession>E8T6Z9</accession>
<dbReference type="Proteomes" id="UP000006362">
    <property type="component" value="Plasmid pTHEAM01"/>
</dbReference>
<evidence type="ECO:0000313" key="3">
    <source>
        <dbReference type="Proteomes" id="UP000006362"/>
    </source>
</evidence>
<name>E8T6Z9_THEA1</name>
<keyword evidence="1" id="KW-0812">Transmembrane</keyword>
<keyword evidence="2" id="KW-0614">Plasmid</keyword>
<dbReference type="RefSeq" id="WP_013524924.1">
    <property type="nucleotide sequence ID" value="NC_014917.1"/>
</dbReference>
<organism evidence="2 3">
    <name type="scientific">Thermovibrio ammonificans (strain DSM 15698 / JCM 12110 / HB-1)</name>
    <dbReference type="NCBI Taxonomy" id="648996"/>
    <lineage>
        <taxon>Bacteria</taxon>
        <taxon>Pseudomonadati</taxon>
        <taxon>Aquificota</taxon>
        <taxon>Aquificia</taxon>
        <taxon>Desulfurobacteriales</taxon>
        <taxon>Desulfurobacteriaceae</taxon>
        <taxon>Thermovibrio</taxon>
    </lineage>
</organism>
<geneLocation type="plasmid" evidence="2 3">
    <name>pTHEAM01</name>
</geneLocation>
<proteinExistence type="predicted"/>
<feature type="transmembrane region" description="Helical" evidence="1">
    <location>
        <begin position="6"/>
        <end position="28"/>
    </location>
</feature>
<evidence type="ECO:0000256" key="1">
    <source>
        <dbReference type="SAM" id="Phobius"/>
    </source>
</evidence>
<dbReference type="HOGENOM" id="CLU_2221967_0_0_0"/>
<keyword evidence="1" id="KW-1133">Transmembrane helix</keyword>